<comment type="caution">
    <text evidence="17">The sequence shown here is derived from an EMBL/GenBank/DDBJ whole genome shotgun (WGS) entry which is preliminary data.</text>
</comment>
<dbReference type="GO" id="GO:0015344">
    <property type="term" value="F:siderophore uptake transmembrane transporter activity"/>
    <property type="evidence" value="ECO:0007669"/>
    <property type="project" value="TreeGrafter"/>
</dbReference>
<keyword evidence="6 14" id="KW-0812">Transmembrane</keyword>
<keyword evidence="9" id="KW-0406">Ion transport</keyword>
<name>A0A2A2EQC1_9GAMM</name>
<evidence type="ECO:0000256" key="8">
    <source>
        <dbReference type="ARBA" id="ARBA00023004"/>
    </source>
</evidence>
<evidence type="ECO:0000313" key="18">
    <source>
        <dbReference type="Proteomes" id="UP000217771"/>
    </source>
</evidence>
<evidence type="ECO:0000256" key="1">
    <source>
        <dbReference type="ARBA" id="ARBA00004571"/>
    </source>
</evidence>
<dbReference type="OrthoDB" id="8663017at2"/>
<dbReference type="Proteomes" id="UP000217771">
    <property type="component" value="Unassembled WGS sequence"/>
</dbReference>
<evidence type="ECO:0000256" key="5">
    <source>
        <dbReference type="ARBA" id="ARBA00022496"/>
    </source>
</evidence>
<dbReference type="Gene3D" id="2.40.170.20">
    <property type="entry name" value="TonB-dependent receptor, beta-barrel domain"/>
    <property type="match status" value="1"/>
</dbReference>
<evidence type="ECO:0000256" key="9">
    <source>
        <dbReference type="ARBA" id="ARBA00023065"/>
    </source>
</evidence>
<comment type="subcellular location">
    <subcellularLocation>
        <location evidence="1 14">Cell outer membrane</location>
        <topology evidence="1 14">Multi-pass membrane protein</topology>
    </subcellularLocation>
</comment>
<dbReference type="PANTHER" id="PTHR32552:SF74">
    <property type="entry name" value="HYDROXAMATE SIDEROPHORE RECEPTOR FHUE"/>
    <property type="match status" value="1"/>
</dbReference>
<dbReference type="Pfam" id="PF07660">
    <property type="entry name" value="STN"/>
    <property type="match status" value="1"/>
</dbReference>
<comment type="similarity">
    <text evidence="2 14 15">Belongs to the TonB-dependent receptor family.</text>
</comment>
<dbReference type="GO" id="GO:0038023">
    <property type="term" value="F:signaling receptor activity"/>
    <property type="evidence" value="ECO:0007669"/>
    <property type="project" value="InterPro"/>
</dbReference>
<evidence type="ECO:0000256" key="13">
    <source>
        <dbReference type="ARBA" id="ARBA00023237"/>
    </source>
</evidence>
<dbReference type="FunFam" id="2.170.130.10:FF:000010">
    <property type="entry name" value="Ferripyoverdine receptor"/>
    <property type="match status" value="1"/>
</dbReference>
<evidence type="ECO:0000256" key="4">
    <source>
        <dbReference type="ARBA" id="ARBA00022452"/>
    </source>
</evidence>
<dbReference type="InterPro" id="IPR011662">
    <property type="entry name" value="Secretin/TonB_short_N"/>
</dbReference>
<keyword evidence="4 14" id="KW-1134">Transmembrane beta strand</keyword>
<dbReference type="InterPro" id="IPR012910">
    <property type="entry name" value="Plug_dom"/>
</dbReference>
<evidence type="ECO:0000256" key="10">
    <source>
        <dbReference type="ARBA" id="ARBA00023077"/>
    </source>
</evidence>
<dbReference type="GO" id="GO:0015891">
    <property type="term" value="P:siderophore transport"/>
    <property type="evidence" value="ECO:0007669"/>
    <property type="project" value="InterPro"/>
</dbReference>
<accession>A0A2A2EQC1</accession>
<keyword evidence="3 14" id="KW-0813">Transport</keyword>
<dbReference type="RefSeq" id="WP_095622501.1">
    <property type="nucleotide sequence ID" value="NZ_NSKB01000007.1"/>
</dbReference>
<keyword evidence="8" id="KW-0408">Iron</keyword>
<dbReference type="EMBL" id="NSKB01000007">
    <property type="protein sequence ID" value="PAU75306.1"/>
    <property type="molecule type" value="Genomic_DNA"/>
</dbReference>
<keyword evidence="13 14" id="KW-0998">Cell outer membrane</keyword>
<protein>
    <submittedName>
        <fullName evidence="17">TonB-dependent siderophore receptor</fullName>
    </submittedName>
</protein>
<dbReference type="Gene3D" id="3.55.50.30">
    <property type="match status" value="1"/>
</dbReference>
<keyword evidence="12 17" id="KW-0675">Receptor</keyword>
<proteinExistence type="inferred from homology"/>
<dbReference type="PANTHER" id="PTHR32552">
    <property type="entry name" value="FERRICHROME IRON RECEPTOR-RELATED"/>
    <property type="match status" value="1"/>
</dbReference>
<evidence type="ECO:0000256" key="6">
    <source>
        <dbReference type="ARBA" id="ARBA00022692"/>
    </source>
</evidence>
<keyword evidence="10 15" id="KW-0798">TonB box</keyword>
<evidence type="ECO:0000256" key="7">
    <source>
        <dbReference type="ARBA" id="ARBA00022729"/>
    </source>
</evidence>
<sequence length="797" mass="87215">MHDTKLKKSRLTQAIGGAVLCSGLLLPGALLPLIAHAEQRAQQSAQHFEVPAGDLGNALSHFAANSGVVIYFDASLTEGKQTRGLSGDYSVEGGLRALLSGSGLSLVKETDGSYRLEERPADMELSVVEVSAERYRGVATEGTDSYTSNRVAIGKHEQSLREIPQSISVITRQRMDDQGMTSLIDAMERTTGVHTTHFGGDTATFSSRGYQMGTLLLDGSPVSGGIGYTDSSAFDTALFDRIEVLRGPTGILQGAGEPSGTINMVRKRAQREFGFNTSLTAGSWDAYRGVIDTTGALNSDGSVRGRFVAVYDDRDSFLDHVERQKTVGYGTLEIDVTDNTTVSLGAIYQSGKSTPFLGLPAYADGNLLDVSRSTFLGSTWDEKDEQLERYFIELEHAMQNGASFVLKANSLHRDTDTVQSSASTSFVDPATGTVEVWPWRHRSVIDDRSLEAIFSTPFAFLDGEGRVTLGASYQRGENKHPWSGGERFNKSVFNPDNNSEEVGFALTHREPTVDKQTGLYAQTSLEMSERTTLLMGGRLSWWKTTPGGSPEDEFKVSDEFTPYVGVIYGITPDVSTYASYTNIFQPQNDLSATGDVLEPRTGNQVELGLKGEHFDGELNWHTAIFRIDDENRAINDPEVPGASISAGKARSQGFEAEISGTLLSRWDISAGYAYTATELVRDPGNEGLSFSPETPKHSFNLWSRYRFSEMPNEGWRIGAGIKAVSGAHARRGDVVWEKGGYTLLSAQVGYRLNENLDFSLNGNNLTDKKYYSRVSGNTRNNYYGDPRNVMLTMRYSY</sequence>
<dbReference type="Pfam" id="PF07715">
    <property type="entry name" value="Plug"/>
    <property type="match status" value="1"/>
</dbReference>
<dbReference type="CDD" id="cd01347">
    <property type="entry name" value="ligand_gated_channel"/>
    <property type="match status" value="1"/>
</dbReference>
<evidence type="ECO:0000256" key="3">
    <source>
        <dbReference type="ARBA" id="ARBA00022448"/>
    </source>
</evidence>
<feature type="domain" description="Secretin/TonB short N-terminal" evidence="16">
    <location>
        <begin position="68"/>
        <end position="119"/>
    </location>
</feature>
<dbReference type="NCBIfam" id="TIGR01783">
    <property type="entry name" value="TonB-siderophor"/>
    <property type="match status" value="1"/>
</dbReference>
<dbReference type="SMART" id="SM00965">
    <property type="entry name" value="STN"/>
    <property type="match status" value="1"/>
</dbReference>
<organism evidence="17 18">
    <name type="scientific">Halomonas salipaludis</name>
    <dbReference type="NCBI Taxonomy" id="2032625"/>
    <lineage>
        <taxon>Bacteria</taxon>
        <taxon>Pseudomonadati</taxon>
        <taxon>Pseudomonadota</taxon>
        <taxon>Gammaproteobacteria</taxon>
        <taxon>Oceanospirillales</taxon>
        <taxon>Halomonadaceae</taxon>
        <taxon>Halomonas</taxon>
    </lineage>
</organism>
<dbReference type="PROSITE" id="PS52016">
    <property type="entry name" value="TONB_DEPENDENT_REC_3"/>
    <property type="match status" value="1"/>
</dbReference>
<keyword evidence="11 14" id="KW-0472">Membrane</keyword>
<dbReference type="AlphaFoldDB" id="A0A2A2EQC1"/>
<dbReference type="SUPFAM" id="SSF56935">
    <property type="entry name" value="Porins"/>
    <property type="match status" value="1"/>
</dbReference>
<reference evidence="17 18" key="1">
    <citation type="submission" date="2017-08" db="EMBL/GenBank/DDBJ databases">
        <title>Halomonas alkalisoli sp. nov., isolated from saline alkaline soil.</title>
        <authorList>
            <person name="Wang D."/>
            <person name="Zhang G."/>
        </authorList>
    </citation>
    <scope>NUCLEOTIDE SEQUENCE [LARGE SCALE GENOMIC DNA]</scope>
    <source>
        <strain evidence="17 18">WRN001</strain>
    </source>
</reference>
<evidence type="ECO:0000259" key="16">
    <source>
        <dbReference type="SMART" id="SM00965"/>
    </source>
</evidence>
<gene>
    <name evidence="17" type="ORF">CK498_19395</name>
</gene>
<dbReference type="InterPro" id="IPR036942">
    <property type="entry name" value="Beta-barrel_TonB_sf"/>
</dbReference>
<evidence type="ECO:0000313" key="17">
    <source>
        <dbReference type="EMBL" id="PAU75306.1"/>
    </source>
</evidence>
<dbReference type="Gene3D" id="2.170.130.10">
    <property type="entry name" value="TonB-dependent receptor, plug domain"/>
    <property type="match status" value="1"/>
</dbReference>
<dbReference type="InterPro" id="IPR039426">
    <property type="entry name" value="TonB-dep_rcpt-like"/>
</dbReference>
<dbReference type="InterPro" id="IPR010105">
    <property type="entry name" value="TonB_sidphr_rcpt"/>
</dbReference>
<dbReference type="GO" id="GO:0009279">
    <property type="term" value="C:cell outer membrane"/>
    <property type="evidence" value="ECO:0007669"/>
    <property type="project" value="UniProtKB-SubCell"/>
</dbReference>
<evidence type="ECO:0000256" key="15">
    <source>
        <dbReference type="RuleBase" id="RU003357"/>
    </source>
</evidence>
<dbReference type="InterPro" id="IPR037066">
    <property type="entry name" value="Plug_dom_sf"/>
</dbReference>
<keyword evidence="7" id="KW-0732">Signal</keyword>
<keyword evidence="18" id="KW-1185">Reference proteome</keyword>
<evidence type="ECO:0000256" key="14">
    <source>
        <dbReference type="PROSITE-ProRule" id="PRU01360"/>
    </source>
</evidence>
<keyword evidence="5" id="KW-0410">Iron transport</keyword>
<dbReference type="InterPro" id="IPR000531">
    <property type="entry name" value="Beta-barrel_TonB"/>
</dbReference>
<evidence type="ECO:0000256" key="12">
    <source>
        <dbReference type="ARBA" id="ARBA00023170"/>
    </source>
</evidence>
<evidence type="ECO:0000256" key="2">
    <source>
        <dbReference type="ARBA" id="ARBA00009810"/>
    </source>
</evidence>
<evidence type="ECO:0000256" key="11">
    <source>
        <dbReference type="ARBA" id="ARBA00023136"/>
    </source>
</evidence>
<dbReference type="Pfam" id="PF00593">
    <property type="entry name" value="TonB_dep_Rec_b-barrel"/>
    <property type="match status" value="1"/>
</dbReference>